<accession>A0A2D2LW78</accession>
<feature type="domain" description="Serine aminopeptidase S33" evidence="1">
    <location>
        <begin position="41"/>
        <end position="252"/>
    </location>
</feature>
<dbReference type="GO" id="GO:0016787">
    <property type="term" value="F:hydrolase activity"/>
    <property type="evidence" value="ECO:0007669"/>
    <property type="project" value="UniProtKB-KW"/>
</dbReference>
<dbReference type="EMBL" id="CP024443">
    <property type="protein sequence ID" value="ATR79281.1"/>
    <property type="molecule type" value="Genomic_DNA"/>
</dbReference>
<dbReference type="InterPro" id="IPR029058">
    <property type="entry name" value="AB_hydrolase_fold"/>
</dbReference>
<evidence type="ECO:0000259" key="1">
    <source>
        <dbReference type="Pfam" id="PF12146"/>
    </source>
</evidence>
<dbReference type="STRING" id="34062.AXE82_04635"/>
<name>A0A2D2LW78_FAUOS</name>
<dbReference type="Gene3D" id="3.40.50.1820">
    <property type="entry name" value="alpha/beta hydrolase"/>
    <property type="match status" value="1"/>
</dbReference>
<organism evidence="2 3">
    <name type="scientific">Faucicola osloensis</name>
    <name type="common">Moraxella osloensis</name>
    <dbReference type="NCBI Taxonomy" id="34062"/>
    <lineage>
        <taxon>Bacteria</taxon>
        <taxon>Pseudomonadati</taxon>
        <taxon>Pseudomonadota</taxon>
        <taxon>Gammaproteobacteria</taxon>
        <taxon>Moraxellales</taxon>
        <taxon>Moraxellaceae</taxon>
        <taxon>Faucicola</taxon>
    </lineage>
</organism>
<sequence length="299" mass="33634">MSNLNLKTPSALASAPTQQTIQIATKHPATLAATVFRPDTVKAAVMIAPATGIKRQFYQNFAQYLMEHGYGVISYDNEDIGESMQGNLKHSNASLISWGRYDMTAVLDRLIQEFPNTTYHLVGHSAGGQLFGLMPNHHKLTSVFNVACSSGQIRNMAMPYRAKAMWFMDVFIPVSNVLFGYTQSSKIGMGEDLPKNVAKQWRDWCNGAGYIKTAFGKTVKTHYYNEVNLPAMWVNAPDDDIANDKNVADMIRVFPNMQATTQTLKPKDYGLQHIGHMKFFSRQNQPLWQQTLDWLHQHG</sequence>
<dbReference type="Proteomes" id="UP000229340">
    <property type="component" value="Chromosome"/>
</dbReference>
<keyword evidence="2" id="KW-0378">Hydrolase</keyword>
<reference evidence="3" key="1">
    <citation type="submission" date="2017-11" db="EMBL/GenBank/DDBJ databases">
        <title>Complete genome sequence of Moraxella osloensis NP7 isolated from human skin.</title>
        <authorList>
            <person name="Lee K."/>
            <person name="Lim J.Y."/>
            <person name="Hwang I."/>
        </authorList>
    </citation>
    <scope>NUCLEOTIDE SEQUENCE [LARGE SCALE GENOMIC DNA]</scope>
    <source>
        <strain evidence="3">NP7</strain>
    </source>
</reference>
<dbReference type="InterPro" id="IPR022742">
    <property type="entry name" value="Hydrolase_4"/>
</dbReference>
<dbReference type="InterPro" id="IPR017208">
    <property type="entry name" value="UCP037442_abhydr"/>
</dbReference>
<proteinExistence type="predicted"/>
<evidence type="ECO:0000313" key="2">
    <source>
        <dbReference type="EMBL" id="ATR79281.1"/>
    </source>
</evidence>
<gene>
    <name evidence="2" type="ORF">NP7_08480</name>
</gene>
<dbReference type="Pfam" id="PF12146">
    <property type="entry name" value="Hydrolase_4"/>
    <property type="match status" value="1"/>
</dbReference>
<protein>
    <submittedName>
        <fullName evidence="2">Alpha/beta hydrolase</fullName>
    </submittedName>
</protein>
<dbReference type="SUPFAM" id="SSF53474">
    <property type="entry name" value="alpha/beta-Hydrolases"/>
    <property type="match status" value="1"/>
</dbReference>
<evidence type="ECO:0000313" key="3">
    <source>
        <dbReference type="Proteomes" id="UP000229340"/>
    </source>
</evidence>
<dbReference type="RefSeq" id="WP_100270469.1">
    <property type="nucleotide sequence ID" value="NZ_CP024443.1"/>
</dbReference>
<dbReference type="PIRSF" id="PIRSF037442">
    <property type="entry name" value="UCP037442_abhydr"/>
    <property type="match status" value="1"/>
</dbReference>
<dbReference type="AlphaFoldDB" id="A0A2D2LW78"/>